<organism evidence="1 2">
    <name type="scientific">Gloeophyllum trabeum (strain ATCC 11539 / FP-39264 / Madison 617)</name>
    <name type="common">Brown rot fungus</name>
    <dbReference type="NCBI Taxonomy" id="670483"/>
    <lineage>
        <taxon>Eukaryota</taxon>
        <taxon>Fungi</taxon>
        <taxon>Dikarya</taxon>
        <taxon>Basidiomycota</taxon>
        <taxon>Agaricomycotina</taxon>
        <taxon>Agaricomycetes</taxon>
        <taxon>Gloeophyllales</taxon>
        <taxon>Gloeophyllaceae</taxon>
        <taxon>Gloeophyllum</taxon>
    </lineage>
</organism>
<dbReference type="Proteomes" id="UP000030669">
    <property type="component" value="Unassembled WGS sequence"/>
</dbReference>
<dbReference type="RefSeq" id="XP_007866372.1">
    <property type="nucleotide sequence ID" value="XM_007868181.1"/>
</dbReference>
<dbReference type="HOGENOM" id="CLU_091761_0_0_1"/>
<dbReference type="OMA" id="YGEKRGM"/>
<evidence type="ECO:0000313" key="1">
    <source>
        <dbReference type="EMBL" id="EPQ55217.1"/>
    </source>
</evidence>
<dbReference type="OrthoDB" id="2607755at2759"/>
<dbReference type="KEGG" id="gtr:GLOTRDRAFT_138839"/>
<protein>
    <submittedName>
        <fullName evidence="1">Uncharacterized protein</fullName>
    </submittedName>
</protein>
<sequence>MSLTATVRWLSALQFLPSRMWSAFGTWSRRLLGRQPSTLLDAATKRHLVYEGKPVWWARWTWPLVGMDLFLCSSMAETAWNHWTWPDPAQKELAGEDAHVQPNYVLRPAWQRFALAAGQFAVGLGFASALVRLRGRAVRRVYIVPSPSHSAQVFIQTPVHGASSGIRTTLGECRLSPGRDMSEVILRLRGREGEYWMELRGARIRGQEVPLERANAEIWEAFTGKKAAAMQRWKSGPVLQG</sequence>
<dbReference type="eggNOG" id="ENOG502SV6C">
    <property type="taxonomic scope" value="Eukaryota"/>
</dbReference>
<name>S7Q6R3_GLOTA</name>
<dbReference type="GeneID" id="19304091"/>
<reference evidence="1 2" key="1">
    <citation type="journal article" date="2012" name="Science">
        <title>The Paleozoic origin of enzymatic lignin decomposition reconstructed from 31 fungal genomes.</title>
        <authorList>
            <person name="Floudas D."/>
            <person name="Binder M."/>
            <person name="Riley R."/>
            <person name="Barry K."/>
            <person name="Blanchette R.A."/>
            <person name="Henrissat B."/>
            <person name="Martinez A.T."/>
            <person name="Otillar R."/>
            <person name="Spatafora J.W."/>
            <person name="Yadav J.S."/>
            <person name="Aerts A."/>
            <person name="Benoit I."/>
            <person name="Boyd A."/>
            <person name="Carlson A."/>
            <person name="Copeland A."/>
            <person name="Coutinho P.M."/>
            <person name="de Vries R.P."/>
            <person name="Ferreira P."/>
            <person name="Findley K."/>
            <person name="Foster B."/>
            <person name="Gaskell J."/>
            <person name="Glotzer D."/>
            <person name="Gorecki P."/>
            <person name="Heitman J."/>
            <person name="Hesse C."/>
            <person name="Hori C."/>
            <person name="Igarashi K."/>
            <person name="Jurgens J.A."/>
            <person name="Kallen N."/>
            <person name="Kersten P."/>
            <person name="Kohler A."/>
            <person name="Kuees U."/>
            <person name="Kumar T.K.A."/>
            <person name="Kuo A."/>
            <person name="LaButti K."/>
            <person name="Larrondo L.F."/>
            <person name="Lindquist E."/>
            <person name="Ling A."/>
            <person name="Lombard V."/>
            <person name="Lucas S."/>
            <person name="Lundell T."/>
            <person name="Martin R."/>
            <person name="McLaughlin D.J."/>
            <person name="Morgenstern I."/>
            <person name="Morin E."/>
            <person name="Murat C."/>
            <person name="Nagy L.G."/>
            <person name="Nolan M."/>
            <person name="Ohm R.A."/>
            <person name="Patyshakuliyeva A."/>
            <person name="Rokas A."/>
            <person name="Ruiz-Duenas F.J."/>
            <person name="Sabat G."/>
            <person name="Salamov A."/>
            <person name="Samejima M."/>
            <person name="Schmutz J."/>
            <person name="Slot J.C."/>
            <person name="St John F."/>
            <person name="Stenlid J."/>
            <person name="Sun H."/>
            <person name="Sun S."/>
            <person name="Syed K."/>
            <person name="Tsang A."/>
            <person name="Wiebenga A."/>
            <person name="Young D."/>
            <person name="Pisabarro A."/>
            <person name="Eastwood D.C."/>
            <person name="Martin F."/>
            <person name="Cullen D."/>
            <person name="Grigoriev I.V."/>
            <person name="Hibbett D.S."/>
        </authorList>
    </citation>
    <scope>NUCLEOTIDE SEQUENCE [LARGE SCALE GENOMIC DNA]</scope>
    <source>
        <strain evidence="1 2">ATCC 11539</strain>
    </source>
</reference>
<accession>S7Q6R3</accession>
<proteinExistence type="predicted"/>
<keyword evidence="2" id="KW-1185">Reference proteome</keyword>
<gene>
    <name evidence="1" type="ORF">GLOTRDRAFT_138839</name>
</gene>
<dbReference type="AlphaFoldDB" id="S7Q6R3"/>
<dbReference type="EMBL" id="KB469302">
    <property type="protein sequence ID" value="EPQ55217.1"/>
    <property type="molecule type" value="Genomic_DNA"/>
</dbReference>
<evidence type="ECO:0000313" key="2">
    <source>
        <dbReference type="Proteomes" id="UP000030669"/>
    </source>
</evidence>